<dbReference type="GO" id="GO:0016853">
    <property type="term" value="F:isomerase activity"/>
    <property type="evidence" value="ECO:0007669"/>
    <property type="project" value="UniProtKB-KW"/>
</dbReference>
<dbReference type="Proteomes" id="UP000285961">
    <property type="component" value="Unassembled WGS sequence"/>
</dbReference>
<dbReference type="InterPro" id="IPR029045">
    <property type="entry name" value="ClpP/crotonase-like_dom_sf"/>
</dbReference>
<dbReference type="PANTHER" id="PTHR11941">
    <property type="entry name" value="ENOYL-COA HYDRATASE-RELATED"/>
    <property type="match status" value="1"/>
</dbReference>
<keyword evidence="2" id="KW-0456">Lyase</keyword>
<comment type="caution">
    <text evidence="4">The sequence shown here is derived from an EMBL/GenBank/DDBJ whole genome shotgun (WGS) entry which is preliminary data.</text>
</comment>
<reference evidence="4 5" key="1">
    <citation type="journal article" date="2017" name="ISME J.">
        <title>Energy and carbon metabolisms in a deep terrestrial subsurface fluid microbial community.</title>
        <authorList>
            <person name="Momper L."/>
            <person name="Jungbluth S.P."/>
            <person name="Lee M.D."/>
            <person name="Amend J.P."/>
        </authorList>
    </citation>
    <scope>NUCLEOTIDE SEQUENCE [LARGE SCALE GENOMIC DNA]</scope>
    <source>
        <strain evidence="4">SURF_17</strain>
    </source>
</reference>
<dbReference type="GO" id="GO:0006635">
    <property type="term" value="P:fatty acid beta-oxidation"/>
    <property type="evidence" value="ECO:0007669"/>
    <property type="project" value="TreeGrafter"/>
</dbReference>
<organism evidence="4 5">
    <name type="scientific">Candidatus Abyssobacteria bacterium SURF_17</name>
    <dbReference type="NCBI Taxonomy" id="2093361"/>
    <lineage>
        <taxon>Bacteria</taxon>
        <taxon>Pseudomonadati</taxon>
        <taxon>Candidatus Hydrogenedentota</taxon>
        <taxon>Candidatus Abyssobacteria</taxon>
    </lineage>
</organism>
<evidence type="ECO:0000256" key="2">
    <source>
        <dbReference type="ARBA" id="ARBA00023239"/>
    </source>
</evidence>
<sequence length="330" mass="36020">MWGSCVTLPVPRVHCASSWQIACYLLFTRVFCKCVIDLLSFSPTQLCNEITWNSFQLTEEKDTSGGQMRYKSLKAKVSDAVATVTLNRPDVLNAMNKDMMDELNVVFDTLGADRTVRAVVITGAGRGFCSGADLKSLFSESEAAEPSSFKSYLRRINELILRIMRLEKPVIAAVNGPAVGAGCNLVLACDIIFMAPEAYLSEIFVKRGLVPDFGGLYLLPRYVGLSKAKELIFTGDKISGDEALRLGIANRLVPAEELLIEAMQFAKKMAAGPTVALALAKQGIHRGLEGTMDAILEYEGLAQALVRTTGDTFEAISAFLEKREPNFQGK</sequence>
<proteinExistence type="inferred from homology"/>
<dbReference type="EMBL" id="QZKI01000110">
    <property type="protein sequence ID" value="RJP66962.1"/>
    <property type="molecule type" value="Genomic_DNA"/>
</dbReference>
<dbReference type="AlphaFoldDB" id="A0A419ET31"/>
<evidence type="ECO:0000256" key="1">
    <source>
        <dbReference type="ARBA" id="ARBA00005254"/>
    </source>
</evidence>
<evidence type="ECO:0000256" key="3">
    <source>
        <dbReference type="RuleBase" id="RU003707"/>
    </source>
</evidence>
<evidence type="ECO:0000313" key="4">
    <source>
        <dbReference type="EMBL" id="RJP66962.1"/>
    </source>
</evidence>
<evidence type="ECO:0000313" key="5">
    <source>
        <dbReference type="Proteomes" id="UP000285961"/>
    </source>
</evidence>
<dbReference type="CDD" id="cd06558">
    <property type="entry name" value="crotonase-like"/>
    <property type="match status" value="1"/>
</dbReference>
<dbReference type="PANTHER" id="PTHR11941:SF130">
    <property type="entry name" value="ENOYL-COA HYDRATASE ECHA12-RELATED"/>
    <property type="match status" value="1"/>
</dbReference>
<dbReference type="Pfam" id="PF00378">
    <property type="entry name" value="ECH_1"/>
    <property type="match status" value="1"/>
</dbReference>
<dbReference type="GO" id="GO:0016829">
    <property type="term" value="F:lyase activity"/>
    <property type="evidence" value="ECO:0007669"/>
    <property type="project" value="UniProtKB-KW"/>
</dbReference>
<comment type="similarity">
    <text evidence="1 3">Belongs to the enoyl-CoA hydratase/isomerase family.</text>
</comment>
<name>A0A419ET31_9BACT</name>
<gene>
    <name evidence="4" type="ORF">C4532_15195</name>
</gene>
<accession>A0A419ET31</accession>
<dbReference type="SUPFAM" id="SSF52096">
    <property type="entry name" value="ClpP/crotonase"/>
    <property type="match status" value="1"/>
</dbReference>
<dbReference type="Gene3D" id="3.90.226.10">
    <property type="entry name" value="2-enoyl-CoA Hydratase, Chain A, domain 1"/>
    <property type="match status" value="1"/>
</dbReference>
<dbReference type="PROSITE" id="PS00166">
    <property type="entry name" value="ENOYL_COA_HYDRATASE"/>
    <property type="match status" value="1"/>
</dbReference>
<dbReference type="InterPro" id="IPR018376">
    <property type="entry name" value="Enoyl-CoA_hyd/isom_CS"/>
</dbReference>
<dbReference type="InterPro" id="IPR014748">
    <property type="entry name" value="Enoyl-CoA_hydra_C"/>
</dbReference>
<protein>
    <submittedName>
        <fullName evidence="4">Enoyl-CoA hydratase/isomerase family protein</fullName>
    </submittedName>
</protein>
<dbReference type="InterPro" id="IPR001753">
    <property type="entry name" value="Enoyl-CoA_hydra/iso"/>
</dbReference>
<dbReference type="Gene3D" id="1.10.12.10">
    <property type="entry name" value="Lyase 2-enoyl-coa Hydratase, Chain A, domain 2"/>
    <property type="match status" value="1"/>
</dbReference>
<keyword evidence="4" id="KW-0413">Isomerase</keyword>